<name>A6IQU8_RAT</name>
<gene>
    <name evidence="1" type="ORF">rCG_52672</name>
</gene>
<reference evidence="2" key="1">
    <citation type="submission" date="2005-09" db="EMBL/GenBank/DDBJ databases">
        <authorList>
            <person name="Mural R.J."/>
            <person name="Li P.W."/>
            <person name="Adams M.D."/>
            <person name="Amanatides P.G."/>
            <person name="Baden-Tillson H."/>
            <person name="Barnstead M."/>
            <person name="Chin S.H."/>
            <person name="Dew I."/>
            <person name="Evans C.A."/>
            <person name="Ferriera S."/>
            <person name="Flanigan M."/>
            <person name="Fosler C."/>
            <person name="Glodek A."/>
            <person name="Gu Z."/>
            <person name="Holt R.A."/>
            <person name="Jennings D."/>
            <person name="Kraft C.L."/>
            <person name="Lu F."/>
            <person name="Nguyen T."/>
            <person name="Nusskern D.R."/>
            <person name="Pfannkoch C.M."/>
            <person name="Sitter C."/>
            <person name="Sutton G.G."/>
            <person name="Venter J.C."/>
            <person name="Wang Z."/>
            <person name="Woodage T."/>
            <person name="Zheng X.H."/>
            <person name="Zhong F."/>
        </authorList>
    </citation>
    <scope>NUCLEOTIDE SEQUENCE [LARGE SCALE GENOMIC DNA]</scope>
    <source>
        <strain>BN</strain>
        <strain evidence="2">Sprague-Dawley</strain>
    </source>
</reference>
<dbReference type="AlphaFoldDB" id="A6IQU8"/>
<dbReference type="EMBL" id="CH473967">
    <property type="protein sequence ID" value="EDM11100.1"/>
    <property type="molecule type" value="Genomic_DNA"/>
</dbReference>
<proteinExistence type="predicted"/>
<protein>
    <submittedName>
        <fullName evidence="1">RCG52672</fullName>
    </submittedName>
</protein>
<evidence type="ECO:0000313" key="2">
    <source>
        <dbReference type="Proteomes" id="UP000234681"/>
    </source>
</evidence>
<sequence length="42" mass="4750">MVQSCNPRTMEVEAREPPLGCPWTLCSEKRSLVVRVTFCSHA</sequence>
<organism evidence="1 2">
    <name type="scientific">Rattus norvegicus</name>
    <name type="common">Rat</name>
    <dbReference type="NCBI Taxonomy" id="10116"/>
    <lineage>
        <taxon>Eukaryota</taxon>
        <taxon>Metazoa</taxon>
        <taxon>Chordata</taxon>
        <taxon>Craniata</taxon>
        <taxon>Vertebrata</taxon>
        <taxon>Euteleostomi</taxon>
        <taxon>Mammalia</taxon>
        <taxon>Eutheria</taxon>
        <taxon>Euarchontoglires</taxon>
        <taxon>Glires</taxon>
        <taxon>Rodentia</taxon>
        <taxon>Myomorpha</taxon>
        <taxon>Muroidea</taxon>
        <taxon>Muridae</taxon>
        <taxon>Murinae</taxon>
        <taxon>Rattus</taxon>
    </lineage>
</organism>
<evidence type="ECO:0000313" key="1">
    <source>
        <dbReference type="EMBL" id="EDM11100.1"/>
    </source>
</evidence>
<dbReference type="Proteomes" id="UP000234681">
    <property type="component" value="Chromosome 11"/>
</dbReference>
<accession>A6IQU8</accession>